<keyword evidence="8 9" id="KW-0807">Transducer</keyword>
<dbReference type="PROSITE" id="PS50262">
    <property type="entry name" value="G_PROTEIN_RECEP_F1_2"/>
    <property type="match status" value="1"/>
</dbReference>
<feature type="compositionally biased region" description="Polar residues" evidence="10">
    <location>
        <begin position="317"/>
        <end position="339"/>
    </location>
</feature>
<comment type="caution">
    <text evidence="13">The sequence shown here is derived from an EMBL/GenBank/DDBJ whole genome shotgun (WGS) entry which is preliminary data.</text>
</comment>
<dbReference type="GO" id="GO:0004930">
    <property type="term" value="F:G protein-coupled receptor activity"/>
    <property type="evidence" value="ECO:0007669"/>
    <property type="project" value="UniProtKB-KW"/>
</dbReference>
<dbReference type="Proteomes" id="UP000316759">
    <property type="component" value="Unassembled WGS sequence"/>
</dbReference>
<feature type="transmembrane region" description="Helical" evidence="11">
    <location>
        <begin position="121"/>
        <end position="145"/>
    </location>
</feature>
<evidence type="ECO:0000259" key="12">
    <source>
        <dbReference type="PROSITE" id="PS50262"/>
    </source>
</evidence>
<dbReference type="InterPro" id="IPR017452">
    <property type="entry name" value="GPCR_Rhodpsn_7TM"/>
</dbReference>
<dbReference type="PANTHER" id="PTHR24248:SF66">
    <property type="entry name" value="OCTOPAMINE RECEPTOR BETA-3R"/>
    <property type="match status" value="1"/>
</dbReference>
<feature type="transmembrane region" description="Helical" evidence="11">
    <location>
        <begin position="414"/>
        <end position="433"/>
    </location>
</feature>
<reference evidence="13 14" key="1">
    <citation type="submission" date="2019-04" db="EMBL/GenBank/DDBJ databases">
        <title>Annotation for the trematode Fasciola gigantica.</title>
        <authorList>
            <person name="Choi Y.-J."/>
        </authorList>
    </citation>
    <scope>NUCLEOTIDE SEQUENCE [LARGE SCALE GENOMIC DNA]</scope>
    <source>
        <strain evidence="13">Uganda_cow_1</strain>
    </source>
</reference>
<evidence type="ECO:0000256" key="6">
    <source>
        <dbReference type="ARBA" id="ARBA00023136"/>
    </source>
</evidence>
<organism evidence="13 14">
    <name type="scientific">Fasciola gigantica</name>
    <name type="common">Giant liver fluke</name>
    <dbReference type="NCBI Taxonomy" id="46835"/>
    <lineage>
        <taxon>Eukaryota</taxon>
        <taxon>Metazoa</taxon>
        <taxon>Spiralia</taxon>
        <taxon>Lophotrochozoa</taxon>
        <taxon>Platyhelminthes</taxon>
        <taxon>Trematoda</taxon>
        <taxon>Digenea</taxon>
        <taxon>Plagiorchiida</taxon>
        <taxon>Echinostomata</taxon>
        <taxon>Echinostomatoidea</taxon>
        <taxon>Fasciolidae</taxon>
        <taxon>Fasciola</taxon>
    </lineage>
</organism>
<feature type="transmembrane region" description="Helical" evidence="11">
    <location>
        <begin position="165"/>
        <end position="185"/>
    </location>
</feature>
<keyword evidence="2" id="KW-1003">Cell membrane</keyword>
<dbReference type="PROSITE" id="PS00237">
    <property type="entry name" value="G_PROTEIN_RECEP_F1_1"/>
    <property type="match status" value="1"/>
</dbReference>
<gene>
    <name evidence="13" type="ORF">FGIG_04500</name>
</gene>
<keyword evidence="6 11" id="KW-0472">Membrane</keyword>
<dbReference type="SUPFAM" id="SSF81321">
    <property type="entry name" value="Family A G protein-coupled receptor-like"/>
    <property type="match status" value="1"/>
</dbReference>
<keyword evidence="5 9" id="KW-0297">G-protein coupled receptor</keyword>
<dbReference type="AlphaFoldDB" id="A0A504YS85"/>
<evidence type="ECO:0000256" key="5">
    <source>
        <dbReference type="ARBA" id="ARBA00023040"/>
    </source>
</evidence>
<dbReference type="EMBL" id="SUNJ01004904">
    <property type="protein sequence ID" value="TPP64073.1"/>
    <property type="molecule type" value="Genomic_DNA"/>
</dbReference>
<evidence type="ECO:0000313" key="13">
    <source>
        <dbReference type="EMBL" id="TPP64073.1"/>
    </source>
</evidence>
<dbReference type="PRINTS" id="PR00237">
    <property type="entry name" value="GPCRRHODOPSN"/>
</dbReference>
<feature type="region of interest" description="Disordered" evidence="10">
    <location>
        <begin position="275"/>
        <end position="294"/>
    </location>
</feature>
<evidence type="ECO:0000256" key="10">
    <source>
        <dbReference type="SAM" id="MobiDB-lite"/>
    </source>
</evidence>
<feature type="region of interest" description="Disordered" evidence="10">
    <location>
        <begin position="307"/>
        <end position="380"/>
    </location>
</feature>
<feature type="transmembrane region" description="Helical" evidence="11">
    <location>
        <begin position="51"/>
        <end position="75"/>
    </location>
</feature>
<protein>
    <submittedName>
        <fullName evidence="13">Dopamine D1 receptor</fullName>
    </submittedName>
</protein>
<feature type="transmembrane region" description="Helical" evidence="11">
    <location>
        <begin position="87"/>
        <end position="109"/>
    </location>
</feature>
<dbReference type="GO" id="GO:0005886">
    <property type="term" value="C:plasma membrane"/>
    <property type="evidence" value="ECO:0007669"/>
    <property type="project" value="UniProtKB-SubCell"/>
</dbReference>
<accession>A0A504YS85</accession>
<keyword evidence="3 9" id="KW-0812">Transmembrane</keyword>
<evidence type="ECO:0000256" key="7">
    <source>
        <dbReference type="ARBA" id="ARBA00023170"/>
    </source>
</evidence>
<keyword evidence="4 11" id="KW-1133">Transmembrane helix</keyword>
<evidence type="ECO:0000256" key="4">
    <source>
        <dbReference type="ARBA" id="ARBA00022989"/>
    </source>
</evidence>
<evidence type="ECO:0000313" key="14">
    <source>
        <dbReference type="Proteomes" id="UP000316759"/>
    </source>
</evidence>
<comment type="similarity">
    <text evidence="9">Belongs to the G-protein coupled receptor 1 family.</text>
</comment>
<dbReference type="GO" id="GO:0043410">
    <property type="term" value="P:positive regulation of MAPK cascade"/>
    <property type="evidence" value="ECO:0007669"/>
    <property type="project" value="TreeGrafter"/>
</dbReference>
<evidence type="ECO:0000256" key="1">
    <source>
        <dbReference type="ARBA" id="ARBA00004651"/>
    </source>
</evidence>
<keyword evidence="7 9" id="KW-0675">Receptor</keyword>
<dbReference type="GO" id="GO:0071880">
    <property type="term" value="P:adenylate cyclase-activating adrenergic receptor signaling pathway"/>
    <property type="evidence" value="ECO:0007669"/>
    <property type="project" value="TreeGrafter"/>
</dbReference>
<evidence type="ECO:0000256" key="2">
    <source>
        <dbReference type="ARBA" id="ARBA00022475"/>
    </source>
</evidence>
<evidence type="ECO:0000256" key="8">
    <source>
        <dbReference type="ARBA" id="ARBA00023224"/>
    </source>
</evidence>
<name>A0A504YS85_FASGI</name>
<evidence type="ECO:0000256" key="3">
    <source>
        <dbReference type="ARBA" id="ARBA00022692"/>
    </source>
</evidence>
<dbReference type="InterPro" id="IPR000276">
    <property type="entry name" value="GPCR_Rhodpsn"/>
</dbReference>
<dbReference type="STRING" id="46835.A0A504YS85"/>
<proteinExistence type="inferred from homology"/>
<dbReference type="OrthoDB" id="5957871at2759"/>
<keyword evidence="14" id="KW-1185">Reference proteome</keyword>
<feature type="transmembrane region" description="Helical" evidence="11">
    <location>
        <begin position="223"/>
        <end position="243"/>
    </location>
</feature>
<dbReference type="Gene3D" id="1.20.1070.10">
    <property type="entry name" value="Rhodopsin 7-helix transmembrane proteins"/>
    <property type="match status" value="2"/>
</dbReference>
<feature type="compositionally biased region" description="Polar residues" evidence="10">
    <location>
        <begin position="351"/>
        <end position="369"/>
    </location>
</feature>
<evidence type="ECO:0000256" key="11">
    <source>
        <dbReference type="SAM" id="Phobius"/>
    </source>
</evidence>
<feature type="domain" description="G-protein coupled receptors family 1 profile" evidence="12">
    <location>
        <begin position="66"/>
        <end position="449"/>
    </location>
</feature>
<dbReference type="Pfam" id="PF00001">
    <property type="entry name" value="7tm_1"/>
    <property type="match status" value="1"/>
</dbReference>
<evidence type="ECO:0000256" key="9">
    <source>
        <dbReference type="RuleBase" id="RU000688"/>
    </source>
</evidence>
<sequence length="449" mass="50338">MYPSVGPLEKVCNTPFILRTVHDLPSALLQDAETIQSHYHEYALFRKWKPIVLAVLCFIVILTVSGNALICVAAVHNRHLRHPSNVFFIALAITNLLYASTVMLFTIVYNCLDVQLFTDSICITFQSLDILFCTASNLHLAAIALDRFVHVHSSVTYSRKFTTKIHVLIIFLLWTLSALTAFLPLEFNCHRPEQTDLAINDSRCPIPSHVDYTCHQHVNFNCALANATLSFLLPLIFMIIVYGRLFQITRQHLTQIKSQKPSVDLIVEREDSTLEKMDGEVGPSPDQSLNSQAISSSSLRGKFYLEQNDDGDDLETSMPTIRQQSDCSQNGRSCSQRLSRSTHDTSLPFCPTNSLTNGSRVSRQRNSLSVPVRHPTRTGSESIRSLGALGKSMREPRMSMVMRMPTATHNEHKAAITLAVILGSFILCWMPYFSVNCLAAVCHCIYSES</sequence>
<comment type="subcellular location">
    <subcellularLocation>
        <location evidence="1">Cell membrane</location>
        <topology evidence="1">Multi-pass membrane protein</topology>
    </subcellularLocation>
</comment>
<dbReference type="PANTHER" id="PTHR24248">
    <property type="entry name" value="ADRENERGIC RECEPTOR-RELATED G-PROTEIN COUPLED RECEPTOR"/>
    <property type="match status" value="1"/>
</dbReference>